<gene>
    <name evidence="1" type="ORF">ENU66_05445</name>
</gene>
<proteinExistence type="predicted"/>
<comment type="caution">
    <text evidence="1">The sequence shown here is derived from an EMBL/GenBank/DDBJ whole genome shotgun (WGS) entry which is preliminary data.</text>
</comment>
<accession>A0A7V3ZXZ4</accession>
<evidence type="ECO:0000313" key="1">
    <source>
        <dbReference type="EMBL" id="HGL17748.1"/>
    </source>
</evidence>
<dbReference type="EMBL" id="DTDJ01000035">
    <property type="protein sequence ID" value="HGL17748.1"/>
    <property type="molecule type" value="Genomic_DNA"/>
</dbReference>
<name>A0A7V3ZXZ4_UNCW3</name>
<reference evidence="1" key="1">
    <citation type="journal article" date="2020" name="mSystems">
        <title>Genome- and Community-Level Interaction Insights into Carbon Utilization and Element Cycling Functions of Hydrothermarchaeota in Hydrothermal Sediment.</title>
        <authorList>
            <person name="Zhou Z."/>
            <person name="Liu Y."/>
            <person name="Xu W."/>
            <person name="Pan J."/>
            <person name="Luo Z.H."/>
            <person name="Li M."/>
        </authorList>
    </citation>
    <scope>NUCLEOTIDE SEQUENCE [LARGE SCALE GENOMIC DNA]</scope>
    <source>
        <strain evidence="1">SpSt-69</strain>
    </source>
</reference>
<sequence length="393" mass="44750">MSILLLFFLAFNSIFINSKIVSQKVLDSLLANLPDTVSDSATVEIVVRALFGYLEGRGVIDPQIEVLMEEGGITIFVKNERIVPISRVYVDLNGNLRSYGYLNSFLNRGFFSKESLSKASLFFNRLEFFEVKDYRFLKSKGKYDLILGTNILTPLPTLAGGLEKDRFWFKSSINYSNLYYFPLRLSLNFSIIGRRIQGLRGKVVLPVDIGNGLFLSAEMLQDSSELNYGLIFGKVMQRGRMQLFYRVSRKAQGRYGFSVITESANFSAVLKLEMEDYLRHLLYMEYESKNSIGPGLVILKSTVEEQFPLEGKTAVVTTGLPYLKPYFKIKNLIFYKTLFAVNYYGLCFRLPTKSGTLHLGLSYPSHGNSLRDLEVNFGLSKRSILFDYLSTFN</sequence>
<dbReference type="AlphaFoldDB" id="A0A7V3ZXZ4"/>
<organism evidence="1">
    <name type="scientific">candidate division WOR-3 bacterium</name>
    <dbReference type="NCBI Taxonomy" id="2052148"/>
    <lineage>
        <taxon>Bacteria</taxon>
        <taxon>Bacteria division WOR-3</taxon>
    </lineage>
</organism>
<protein>
    <submittedName>
        <fullName evidence="1">Uncharacterized protein</fullName>
    </submittedName>
</protein>